<feature type="region of interest" description="Disordered" evidence="1">
    <location>
        <begin position="143"/>
        <end position="185"/>
    </location>
</feature>
<comment type="caution">
    <text evidence="3">The sequence shown here is derived from an EMBL/GenBank/DDBJ whole genome shotgun (WGS) entry which is preliminary data.</text>
</comment>
<evidence type="ECO:0000313" key="3">
    <source>
        <dbReference type="EMBL" id="PAV20162.1"/>
    </source>
</evidence>
<dbReference type="AlphaFoldDB" id="A0A286UKR4"/>
<name>A0A286UKR4_9AGAM</name>
<sequence length="598" mass="65172">MPAFNLNPSPSETAPSSLPTQSTWRSPGLLVAIAILIVVILSFLSFLVYHYIKHSSGISSTIFMGAWKYPRREVDDIEKYGPTNQTKKESISQPKFLYGTGSLVLCDPEIDSPGMVPGVQESGLLIAEVQETSKESDVCHVELIGGSEKQKINDEEDKSRGEEQQDAIEEESNSNQAGNQTSSSQLLPYESSIAVSNRDRTILVGGNGSGSVEISSDALLSLRSIPDPEAGTYDESRINSARLQIAEKYGLFITGGEDVYIKSIISGSVPNTPVQDTGLTPGSDKDSCAVYLDNQRRVLCSSPSFRRTVPEPKALNSTSLSSTPLHIYDLNRKPRHSHLLSSRQIKRKASSQTRLAITDSQSSSPLLTETLKKRGPKFDNRSPDSLKTMRTTCIDDVLRIVSTPSSRDERLKAISLLANKQPELERGHNAKNGKEYYILPPTPAGSGFHGEENTGNDNKLDGTYTTNIEKNTKALGQGLGAPKTGGGATRWASSGPLSPVRSLNVVKKHTVAVSNPNSPDRNLPFLRDSLNLGRTKSRAFGETKISVSAATSSSRVQSIKENRFKLESIKNDTHDKQGPVSSRVKGSKRKSENRVWRC</sequence>
<proteinExistence type="predicted"/>
<dbReference type="InParanoid" id="A0A286UKR4"/>
<feature type="region of interest" description="Disordered" evidence="1">
    <location>
        <begin position="567"/>
        <end position="598"/>
    </location>
</feature>
<keyword evidence="2" id="KW-0812">Transmembrane</keyword>
<feature type="region of interest" description="Disordered" evidence="1">
    <location>
        <begin position="1"/>
        <end position="21"/>
    </location>
</feature>
<accession>A0A286UKR4</accession>
<evidence type="ECO:0000256" key="2">
    <source>
        <dbReference type="SAM" id="Phobius"/>
    </source>
</evidence>
<dbReference type="EMBL" id="NBII01000004">
    <property type="protein sequence ID" value="PAV20162.1"/>
    <property type="molecule type" value="Genomic_DNA"/>
</dbReference>
<feature type="compositionally biased region" description="Basic and acidic residues" evidence="1">
    <location>
        <begin position="148"/>
        <end position="163"/>
    </location>
</feature>
<feature type="transmembrane region" description="Helical" evidence="2">
    <location>
        <begin position="29"/>
        <end position="52"/>
    </location>
</feature>
<feature type="compositionally biased region" description="Basic and acidic residues" evidence="1">
    <location>
        <begin position="370"/>
        <end position="384"/>
    </location>
</feature>
<feature type="compositionally biased region" description="Polar residues" evidence="1">
    <location>
        <begin position="173"/>
        <end position="185"/>
    </location>
</feature>
<feature type="region of interest" description="Disordered" evidence="1">
    <location>
        <begin position="475"/>
        <end position="495"/>
    </location>
</feature>
<feature type="compositionally biased region" description="Polar residues" evidence="1">
    <location>
        <begin position="350"/>
        <end position="367"/>
    </location>
</feature>
<evidence type="ECO:0000256" key="1">
    <source>
        <dbReference type="SAM" id="MobiDB-lite"/>
    </source>
</evidence>
<protein>
    <submittedName>
        <fullName evidence="3">Uncharacterized protein</fullName>
    </submittedName>
</protein>
<reference evidence="3 4" key="1">
    <citation type="journal article" date="2017" name="Mol. Ecol.">
        <title>Comparative and population genomic landscape of Phellinus noxius: A hypervariable fungus causing root rot in trees.</title>
        <authorList>
            <person name="Chung C.L."/>
            <person name="Lee T.J."/>
            <person name="Akiba M."/>
            <person name="Lee H.H."/>
            <person name="Kuo T.H."/>
            <person name="Liu D."/>
            <person name="Ke H.M."/>
            <person name="Yokoi T."/>
            <person name="Roa M.B."/>
            <person name="Lu M.J."/>
            <person name="Chang Y.Y."/>
            <person name="Ann P.J."/>
            <person name="Tsai J.N."/>
            <person name="Chen C.Y."/>
            <person name="Tzean S.S."/>
            <person name="Ota Y."/>
            <person name="Hattori T."/>
            <person name="Sahashi N."/>
            <person name="Liou R.F."/>
            <person name="Kikuchi T."/>
            <person name="Tsai I.J."/>
        </authorList>
    </citation>
    <scope>NUCLEOTIDE SEQUENCE [LARGE SCALE GENOMIC DNA]</scope>
    <source>
        <strain evidence="3 4">FFPRI411160</strain>
    </source>
</reference>
<keyword evidence="4" id="KW-1185">Reference proteome</keyword>
<keyword evidence="2" id="KW-1133">Transmembrane helix</keyword>
<feature type="compositionally biased region" description="Basic and acidic residues" evidence="1">
    <location>
        <begin position="589"/>
        <end position="598"/>
    </location>
</feature>
<feature type="region of interest" description="Disordered" evidence="1">
    <location>
        <begin position="350"/>
        <end position="386"/>
    </location>
</feature>
<gene>
    <name evidence="3" type="ORF">PNOK_0509600</name>
</gene>
<keyword evidence="2" id="KW-0472">Membrane</keyword>
<feature type="compositionally biased region" description="Basic and acidic residues" evidence="1">
    <location>
        <begin position="567"/>
        <end position="577"/>
    </location>
</feature>
<feature type="compositionally biased region" description="Gly residues" evidence="1">
    <location>
        <begin position="477"/>
        <end position="488"/>
    </location>
</feature>
<evidence type="ECO:0000313" key="4">
    <source>
        <dbReference type="Proteomes" id="UP000217199"/>
    </source>
</evidence>
<dbReference type="Proteomes" id="UP000217199">
    <property type="component" value="Unassembled WGS sequence"/>
</dbReference>
<organism evidence="3 4">
    <name type="scientific">Pyrrhoderma noxium</name>
    <dbReference type="NCBI Taxonomy" id="2282107"/>
    <lineage>
        <taxon>Eukaryota</taxon>
        <taxon>Fungi</taxon>
        <taxon>Dikarya</taxon>
        <taxon>Basidiomycota</taxon>
        <taxon>Agaricomycotina</taxon>
        <taxon>Agaricomycetes</taxon>
        <taxon>Hymenochaetales</taxon>
        <taxon>Hymenochaetaceae</taxon>
        <taxon>Pyrrhoderma</taxon>
    </lineage>
</organism>